<evidence type="ECO:0000256" key="5">
    <source>
        <dbReference type="ARBA" id="ARBA00023043"/>
    </source>
</evidence>
<feature type="repeat" description="ANK" evidence="6">
    <location>
        <begin position="186"/>
        <end position="218"/>
    </location>
</feature>
<dbReference type="PRINTS" id="PR01415">
    <property type="entry name" value="ANKYRIN"/>
</dbReference>
<dbReference type="PROSITE" id="PS50089">
    <property type="entry name" value="ZF_RING_2"/>
    <property type="match status" value="1"/>
</dbReference>
<accession>A0AAW1J0J8</accession>
<feature type="repeat" description="ANK" evidence="6">
    <location>
        <begin position="120"/>
        <end position="152"/>
    </location>
</feature>
<feature type="repeat" description="ANK" evidence="6">
    <location>
        <begin position="153"/>
        <end position="185"/>
    </location>
</feature>
<dbReference type="InterPro" id="IPR002110">
    <property type="entry name" value="Ankyrin_rpt"/>
</dbReference>
<dbReference type="InterPro" id="IPR036770">
    <property type="entry name" value="Ankyrin_rpt-contain_sf"/>
</dbReference>
<proteinExistence type="predicted"/>
<feature type="domain" description="BRCT" evidence="9">
    <location>
        <begin position="350"/>
        <end position="461"/>
    </location>
</feature>
<dbReference type="Gene3D" id="3.30.40.10">
    <property type="entry name" value="Zinc/RING finger domain, C3HC4 (zinc finger)"/>
    <property type="match status" value="1"/>
</dbReference>
<dbReference type="InterPro" id="IPR001357">
    <property type="entry name" value="BRCT_dom"/>
</dbReference>
<gene>
    <name evidence="10" type="ORF">QE152_g31884</name>
</gene>
<dbReference type="GO" id="GO:0008270">
    <property type="term" value="F:zinc ion binding"/>
    <property type="evidence" value="ECO:0007669"/>
    <property type="project" value="UniProtKB-KW"/>
</dbReference>
<evidence type="ECO:0000256" key="2">
    <source>
        <dbReference type="ARBA" id="ARBA00022737"/>
    </source>
</evidence>
<protein>
    <submittedName>
        <fullName evidence="10">Ankyrin repeats (3 copies)</fullName>
    </submittedName>
</protein>
<dbReference type="PROSITE" id="PS50297">
    <property type="entry name" value="ANK_REP_REGION"/>
    <property type="match status" value="2"/>
</dbReference>
<comment type="caution">
    <text evidence="10">The sequence shown here is derived from an EMBL/GenBank/DDBJ whole genome shotgun (WGS) entry which is preliminary data.</text>
</comment>
<evidence type="ECO:0000313" key="10">
    <source>
        <dbReference type="EMBL" id="KAK9696458.1"/>
    </source>
</evidence>
<keyword evidence="2" id="KW-0677">Repeat</keyword>
<dbReference type="PROSITE" id="PS00518">
    <property type="entry name" value="ZF_RING_1"/>
    <property type="match status" value="1"/>
</dbReference>
<dbReference type="SUPFAM" id="SSF57850">
    <property type="entry name" value="RING/U-box"/>
    <property type="match status" value="1"/>
</dbReference>
<feature type="domain" description="RING-type" evidence="8">
    <location>
        <begin position="26"/>
        <end position="62"/>
    </location>
</feature>
<dbReference type="Pfam" id="PF13857">
    <property type="entry name" value="Ank_5"/>
    <property type="match status" value="1"/>
</dbReference>
<reference evidence="10 11" key="1">
    <citation type="journal article" date="2024" name="BMC Genomics">
        <title>De novo assembly and annotation of Popillia japonica's genome with initial clues to its potential as an invasive pest.</title>
        <authorList>
            <person name="Cucini C."/>
            <person name="Boschi S."/>
            <person name="Funari R."/>
            <person name="Cardaioli E."/>
            <person name="Iannotti N."/>
            <person name="Marturano G."/>
            <person name="Paoli F."/>
            <person name="Bruttini M."/>
            <person name="Carapelli A."/>
            <person name="Frati F."/>
            <person name="Nardi F."/>
        </authorList>
    </citation>
    <scope>NUCLEOTIDE SEQUENCE [LARGE SCALE GENOMIC DNA]</scope>
    <source>
        <strain evidence="10">DMR45628</strain>
    </source>
</reference>
<dbReference type="GO" id="GO:0070531">
    <property type="term" value="C:BRCA1-A complex"/>
    <property type="evidence" value="ECO:0007669"/>
    <property type="project" value="TreeGrafter"/>
</dbReference>
<sequence length="461" mass="52893">MAFNIQLPFKLDITQELQELKQAFSCKKCNNLLSKPITLNTCGHSLCESCLDNKKLQCLICKCPYNEIDITESPDADTVVQCIQNIESILNRTAKENLSVTMEKSFEIVMIQTRMKRNHQGETALHLACKRGQLNKVQELIKSGVDINATDWGNWSPLHEAVHGNHYDCVELLLKSRALIDIPGGFYTTPLHKAISCEKDNIVELLLKYGADKEAIDQAGQTPLEYVVDKKKLTHYKKIISDAAYIPKVYIDKDIVAYSRKLSRERITFLNNHGVKFVNELDFRLKNEATHLIMLDNVLAVEVLLAIVKGIFVVNESWMSILPPKVLAFECIPKKYRCAIQNSIENNLQRKPRLFTDINFHIINHESEVEIYNMNVKKTDLRSLIEAGGGKVVLRSPALRTVENEMCLPYHARNSEQLKQCCNYIIYDVHNEPVLMYNMKELQHRSSKWLIDCILQFKILD</sequence>
<dbReference type="Gene3D" id="1.25.40.20">
    <property type="entry name" value="Ankyrin repeat-containing domain"/>
    <property type="match status" value="1"/>
</dbReference>
<name>A0AAW1J0J8_POPJA</name>
<dbReference type="PANTHER" id="PTHR24171:SF8">
    <property type="entry name" value="BRCA1-ASSOCIATED RING DOMAIN PROTEIN 1"/>
    <property type="match status" value="1"/>
</dbReference>
<dbReference type="EMBL" id="JASPKY010000450">
    <property type="protein sequence ID" value="KAK9696458.1"/>
    <property type="molecule type" value="Genomic_DNA"/>
</dbReference>
<keyword evidence="5 6" id="KW-0040">ANK repeat</keyword>
<evidence type="ECO:0000256" key="3">
    <source>
        <dbReference type="ARBA" id="ARBA00022771"/>
    </source>
</evidence>
<dbReference type="AlphaFoldDB" id="A0AAW1J0J8"/>
<dbReference type="PROSITE" id="PS50172">
    <property type="entry name" value="BRCT"/>
    <property type="match status" value="1"/>
</dbReference>
<keyword evidence="3 7" id="KW-0863">Zinc-finger</keyword>
<keyword evidence="11" id="KW-1185">Reference proteome</keyword>
<dbReference type="Pfam" id="PF12796">
    <property type="entry name" value="Ank_2"/>
    <property type="match status" value="1"/>
</dbReference>
<dbReference type="GO" id="GO:0031436">
    <property type="term" value="C:BRCA1-BARD1 complex"/>
    <property type="evidence" value="ECO:0007669"/>
    <property type="project" value="TreeGrafter"/>
</dbReference>
<keyword evidence="1" id="KW-0479">Metal-binding</keyword>
<dbReference type="GO" id="GO:0085020">
    <property type="term" value="P:protein K6-linked ubiquitination"/>
    <property type="evidence" value="ECO:0007669"/>
    <property type="project" value="TreeGrafter"/>
</dbReference>
<dbReference type="GO" id="GO:0004842">
    <property type="term" value="F:ubiquitin-protein transferase activity"/>
    <property type="evidence" value="ECO:0007669"/>
    <property type="project" value="TreeGrafter"/>
</dbReference>
<evidence type="ECO:0000256" key="1">
    <source>
        <dbReference type="ARBA" id="ARBA00022723"/>
    </source>
</evidence>
<dbReference type="InterPro" id="IPR036420">
    <property type="entry name" value="BRCT_dom_sf"/>
</dbReference>
<dbReference type="PANTHER" id="PTHR24171">
    <property type="entry name" value="ANKYRIN REPEAT DOMAIN-CONTAINING PROTEIN 39-RELATED"/>
    <property type="match status" value="1"/>
</dbReference>
<dbReference type="InterPro" id="IPR017907">
    <property type="entry name" value="Znf_RING_CS"/>
</dbReference>
<dbReference type="InterPro" id="IPR001841">
    <property type="entry name" value="Znf_RING"/>
</dbReference>
<dbReference type="SUPFAM" id="SSF48403">
    <property type="entry name" value="Ankyrin repeat"/>
    <property type="match status" value="1"/>
</dbReference>
<organism evidence="10 11">
    <name type="scientific">Popillia japonica</name>
    <name type="common">Japanese beetle</name>
    <dbReference type="NCBI Taxonomy" id="7064"/>
    <lineage>
        <taxon>Eukaryota</taxon>
        <taxon>Metazoa</taxon>
        <taxon>Ecdysozoa</taxon>
        <taxon>Arthropoda</taxon>
        <taxon>Hexapoda</taxon>
        <taxon>Insecta</taxon>
        <taxon>Pterygota</taxon>
        <taxon>Neoptera</taxon>
        <taxon>Endopterygota</taxon>
        <taxon>Coleoptera</taxon>
        <taxon>Polyphaga</taxon>
        <taxon>Scarabaeiformia</taxon>
        <taxon>Scarabaeidae</taxon>
        <taxon>Rutelinae</taxon>
        <taxon>Popillia</taxon>
    </lineage>
</organism>
<evidence type="ECO:0000259" key="8">
    <source>
        <dbReference type="PROSITE" id="PS50089"/>
    </source>
</evidence>
<dbReference type="Gene3D" id="3.40.50.10190">
    <property type="entry name" value="BRCT domain"/>
    <property type="match status" value="1"/>
</dbReference>
<dbReference type="InterPro" id="IPR013083">
    <property type="entry name" value="Znf_RING/FYVE/PHD"/>
</dbReference>
<evidence type="ECO:0000313" key="11">
    <source>
        <dbReference type="Proteomes" id="UP001458880"/>
    </source>
</evidence>
<dbReference type="CDD" id="cd00027">
    <property type="entry name" value="BRCT"/>
    <property type="match status" value="1"/>
</dbReference>
<evidence type="ECO:0000256" key="7">
    <source>
        <dbReference type="PROSITE-ProRule" id="PRU00175"/>
    </source>
</evidence>
<dbReference type="SMART" id="SM00248">
    <property type="entry name" value="ANK"/>
    <property type="match status" value="3"/>
</dbReference>
<dbReference type="SMART" id="SM00184">
    <property type="entry name" value="RING"/>
    <property type="match status" value="1"/>
</dbReference>
<evidence type="ECO:0000256" key="6">
    <source>
        <dbReference type="PROSITE-ProRule" id="PRU00023"/>
    </source>
</evidence>
<evidence type="ECO:0000256" key="4">
    <source>
        <dbReference type="ARBA" id="ARBA00022833"/>
    </source>
</evidence>
<keyword evidence="4" id="KW-0862">Zinc</keyword>
<dbReference type="PROSITE" id="PS50088">
    <property type="entry name" value="ANK_REPEAT"/>
    <property type="match status" value="3"/>
</dbReference>
<dbReference type="Proteomes" id="UP001458880">
    <property type="component" value="Unassembled WGS sequence"/>
</dbReference>
<evidence type="ECO:0000259" key="9">
    <source>
        <dbReference type="PROSITE" id="PS50172"/>
    </source>
</evidence>